<comment type="caution">
    <text evidence="2">The sequence shown here is derived from an EMBL/GenBank/DDBJ whole genome shotgun (WGS) entry which is preliminary data.</text>
</comment>
<feature type="transmembrane region" description="Helical" evidence="1">
    <location>
        <begin position="223"/>
        <end position="243"/>
    </location>
</feature>
<keyword evidence="1" id="KW-0472">Membrane</keyword>
<dbReference type="Proteomes" id="UP001297581">
    <property type="component" value="Unassembled WGS sequence"/>
</dbReference>
<accession>A0AAJ1EWK9</accession>
<sequence>MSQFRSGQAAADLNIQALGPGARMHLKRSRSGELYLLSEWQIKAITFGVIALVPMASSLVMALVLDGSEAFMYGVIAPLLLLLALGLLGLREHWVFRADALVRERSFYGLSARVKQRWPMAEVQLVAEPIGALEKGCWLSLYAGDSKARYSIGEQAQTQALVRSLAQATGAKGFERISRWPELCPLAAVGSEADIGSSASVAACNGGEGPQPSQSLAWRAGSLWLLLLPLPLFIALGFALMLLGH</sequence>
<name>A0AAJ1EWK9_9GAMM</name>
<reference evidence="2 3" key="1">
    <citation type="submission" date="2022-02" db="EMBL/GenBank/DDBJ databases">
        <title>The genome sequence of Shewanella sp. 3B26.</title>
        <authorList>
            <person name="Du J."/>
        </authorList>
    </citation>
    <scope>NUCLEOTIDE SEQUENCE [LARGE SCALE GENOMIC DNA]</scope>
    <source>
        <strain evidence="2 3">3B26</strain>
    </source>
</reference>
<dbReference type="RefSeq" id="WP_240589719.1">
    <property type="nucleotide sequence ID" value="NZ_JAKUDL010000001.1"/>
</dbReference>
<feature type="transmembrane region" description="Helical" evidence="1">
    <location>
        <begin position="44"/>
        <end position="65"/>
    </location>
</feature>
<dbReference type="AlphaFoldDB" id="A0AAJ1EWK9"/>
<proteinExistence type="predicted"/>
<feature type="transmembrane region" description="Helical" evidence="1">
    <location>
        <begin position="71"/>
        <end position="90"/>
    </location>
</feature>
<dbReference type="EMBL" id="JAKUDL010000001">
    <property type="protein sequence ID" value="MCH4293104.1"/>
    <property type="molecule type" value="Genomic_DNA"/>
</dbReference>
<gene>
    <name evidence="2" type="ORF">MJ923_02135</name>
</gene>
<evidence type="ECO:0000313" key="2">
    <source>
        <dbReference type="EMBL" id="MCH4293104.1"/>
    </source>
</evidence>
<keyword evidence="1" id="KW-1133">Transmembrane helix</keyword>
<protein>
    <submittedName>
        <fullName evidence="2">Uncharacterized protein</fullName>
    </submittedName>
</protein>
<keyword evidence="1" id="KW-0812">Transmembrane</keyword>
<evidence type="ECO:0000256" key="1">
    <source>
        <dbReference type="SAM" id="Phobius"/>
    </source>
</evidence>
<evidence type="ECO:0000313" key="3">
    <source>
        <dbReference type="Proteomes" id="UP001297581"/>
    </source>
</evidence>
<keyword evidence="3" id="KW-1185">Reference proteome</keyword>
<organism evidence="2 3">
    <name type="scientific">Shewanella zhuhaiensis</name>
    <dbReference type="NCBI Taxonomy" id="2919576"/>
    <lineage>
        <taxon>Bacteria</taxon>
        <taxon>Pseudomonadati</taxon>
        <taxon>Pseudomonadota</taxon>
        <taxon>Gammaproteobacteria</taxon>
        <taxon>Alteromonadales</taxon>
        <taxon>Shewanellaceae</taxon>
        <taxon>Shewanella</taxon>
    </lineage>
</organism>